<dbReference type="GO" id="GO:0019853">
    <property type="term" value="P:L-ascorbic acid biosynthetic process"/>
    <property type="evidence" value="ECO:0007669"/>
    <property type="project" value="TreeGrafter"/>
</dbReference>
<dbReference type="GO" id="GO:0005509">
    <property type="term" value="F:calcium ion binding"/>
    <property type="evidence" value="ECO:0007669"/>
    <property type="project" value="TreeGrafter"/>
</dbReference>
<feature type="binding site" evidence="3">
    <location>
        <position position="204"/>
    </location>
    <ligand>
        <name>a divalent metal cation</name>
        <dbReference type="ChEBI" id="CHEBI:60240"/>
    </ligand>
</feature>
<keyword evidence="6" id="KW-1185">Reference proteome</keyword>
<feature type="active site" description="Proton donor/acceptor" evidence="2">
    <location>
        <position position="204"/>
    </location>
</feature>
<accession>A0A1A7C169</accession>
<evidence type="ECO:0000313" key="5">
    <source>
        <dbReference type="EMBL" id="OBV39492.1"/>
    </source>
</evidence>
<evidence type="ECO:0000256" key="3">
    <source>
        <dbReference type="PIRSR" id="PIRSR605511-2"/>
    </source>
</evidence>
<dbReference type="OrthoDB" id="9775406at2"/>
<evidence type="ECO:0000256" key="2">
    <source>
        <dbReference type="PIRSR" id="PIRSR605511-1"/>
    </source>
</evidence>
<feature type="binding site" evidence="3">
    <location>
        <position position="21"/>
    </location>
    <ligand>
        <name>a divalent metal cation</name>
        <dbReference type="ChEBI" id="CHEBI:60240"/>
    </ligand>
</feature>
<dbReference type="GO" id="GO:0050021">
    <property type="term" value="F:L-arabinonolactonase activity"/>
    <property type="evidence" value="ECO:0007669"/>
    <property type="project" value="UniProtKB-EC"/>
</dbReference>
<name>A0A1A7C169_9BURK</name>
<comment type="cofactor">
    <cofactor evidence="3">
        <name>Zn(2+)</name>
        <dbReference type="ChEBI" id="CHEBI:29105"/>
    </cofactor>
    <text evidence="3">Binds 1 divalent metal cation per subunit.</text>
</comment>
<sequence length="301" mass="33054">METKAESQAELLVDSQDFLGEGVRWCERSGRVFWTNIEGCKLHALTLATGVRETWVMPERLACFALTDDAHLLLLGLASRLAWYDLRSSAVTTLHVVEADMPMTRLNDGRCDRQGRFVFGTLDERPCRDAIGSFYRLNLDLSLERLPLPNVAISNSICFSVDGAAMYFCDSIQGVIWRWDDYLGGDASRVKVFAHLAGEPGAPDGATIDADGCLWSAQWGAARVLRFAPDGTVERQVSLPVSQPSCVSVGGPGYNEVFITTAQENLTPEQLAAEPQAGGLFHARFDDVRGLPEVRFKALPV</sequence>
<dbReference type="Pfam" id="PF08450">
    <property type="entry name" value="SGL"/>
    <property type="match status" value="1"/>
</dbReference>
<gene>
    <name evidence="5" type="ORF">ASR47_101082</name>
</gene>
<dbReference type="EC" id="3.1.1.15" evidence="5"/>
<dbReference type="PANTHER" id="PTHR10907:SF47">
    <property type="entry name" value="REGUCALCIN"/>
    <property type="match status" value="1"/>
</dbReference>
<protein>
    <submittedName>
        <fullName evidence="5">L-arabinonolactonase</fullName>
        <ecNumber evidence="5">3.1.1.15</ecNumber>
    </submittedName>
</protein>
<dbReference type="InterPro" id="IPR011042">
    <property type="entry name" value="6-blade_b-propeller_TolB-like"/>
</dbReference>
<comment type="similarity">
    <text evidence="1">Belongs to the SMP-30/CGR1 family.</text>
</comment>
<evidence type="ECO:0000256" key="1">
    <source>
        <dbReference type="ARBA" id="ARBA00008853"/>
    </source>
</evidence>
<feature type="domain" description="SMP-30/Gluconolactonase/LRE-like region" evidence="4">
    <location>
        <begin position="19"/>
        <end position="263"/>
    </location>
</feature>
<feature type="binding site" evidence="3">
    <location>
        <position position="107"/>
    </location>
    <ligand>
        <name>substrate</name>
    </ligand>
</feature>
<reference evidence="5 6" key="1">
    <citation type="submission" date="2016-04" db="EMBL/GenBank/DDBJ databases">
        <title>Draft genome sequence of Janthinobacterium psychrotolerans sp. nov., isolated from freshwater sediments in Denmark.</title>
        <authorList>
            <person name="Gong X."/>
            <person name="Skrivergaard S."/>
            <person name="Korsgaard B.S."/>
            <person name="Schreiber L."/>
            <person name="Marshall I.P."/>
            <person name="Finster K."/>
            <person name="Schramm A."/>
        </authorList>
    </citation>
    <scope>NUCLEOTIDE SEQUENCE [LARGE SCALE GENOMIC DNA]</scope>
    <source>
        <strain evidence="5 6">S3-2</strain>
    </source>
</reference>
<dbReference type="PANTHER" id="PTHR10907">
    <property type="entry name" value="REGUCALCIN"/>
    <property type="match status" value="1"/>
</dbReference>
<keyword evidence="3" id="KW-0479">Metal-binding</keyword>
<keyword evidence="3" id="KW-0862">Zinc</keyword>
<dbReference type="STRING" id="1747903.ASR47_101082"/>
<dbReference type="Proteomes" id="UP000092713">
    <property type="component" value="Unassembled WGS sequence"/>
</dbReference>
<evidence type="ECO:0000259" key="4">
    <source>
        <dbReference type="Pfam" id="PF08450"/>
    </source>
</evidence>
<dbReference type="InterPro" id="IPR013658">
    <property type="entry name" value="SGL"/>
</dbReference>
<proteinExistence type="inferred from homology"/>
<keyword evidence="5" id="KW-0378">Hydrolase</keyword>
<feature type="binding site" evidence="3">
    <location>
        <position position="155"/>
    </location>
    <ligand>
        <name>a divalent metal cation</name>
        <dbReference type="ChEBI" id="CHEBI:60240"/>
    </ligand>
</feature>
<dbReference type="InterPro" id="IPR005511">
    <property type="entry name" value="SMP-30"/>
</dbReference>
<dbReference type="Gene3D" id="2.120.10.30">
    <property type="entry name" value="TolB, C-terminal domain"/>
    <property type="match status" value="1"/>
</dbReference>
<dbReference type="EMBL" id="LOCQ01000053">
    <property type="protein sequence ID" value="OBV39492.1"/>
    <property type="molecule type" value="Genomic_DNA"/>
</dbReference>
<dbReference type="PATRIC" id="fig|1747903.4.peg.3092"/>
<evidence type="ECO:0000313" key="6">
    <source>
        <dbReference type="Proteomes" id="UP000092713"/>
    </source>
</evidence>
<dbReference type="SUPFAM" id="SSF63829">
    <property type="entry name" value="Calcium-dependent phosphotriesterase"/>
    <property type="match status" value="1"/>
</dbReference>
<comment type="caution">
    <text evidence="5">The sequence shown here is derived from an EMBL/GenBank/DDBJ whole genome shotgun (WGS) entry which is preliminary data.</text>
</comment>
<dbReference type="PRINTS" id="PR01790">
    <property type="entry name" value="SMP30FAMILY"/>
</dbReference>
<dbReference type="RefSeq" id="WP_065307838.1">
    <property type="nucleotide sequence ID" value="NZ_LOCQ01000053.1"/>
</dbReference>
<organism evidence="5 6">
    <name type="scientific">Janthinobacterium psychrotolerans</name>
    <dbReference type="NCBI Taxonomy" id="1747903"/>
    <lineage>
        <taxon>Bacteria</taxon>
        <taxon>Pseudomonadati</taxon>
        <taxon>Pseudomonadota</taxon>
        <taxon>Betaproteobacteria</taxon>
        <taxon>Burkholderiales</taxon>
        <taxon>Oxalobacteraceae</taxon>
        <taxon>Janthinobacterium</taxon>
    </lineage>
</organism>
<dbReference type="GO" id="GO:0004341">
    <property type="term" value="F:gluconolactonase activity"/>
    <property type="evidence" value="ECO:0007669"/>
    <property type="project" value="TreeGrafter"/>
</dbReference>
<feature type="binding site" evidence="3">
    <location>
        <position position="105"/>
    </location>
    <ligand>
        <name>substrate</name>
    </ligand>
</feature>
<dbReference type="AlphaFoldDB" id="A0A1A7C169"/>